<comment type="similarity">
    <text evidence="6">Belongs to the serine/threonine dehydratase family.</text>
</comment>
<evidence type="ECO:0000256" key="9">
    <source>
        <dbReference type="ARBA" id="ARBA00022490"/>
    </source>
</evidence>
<dbReference type="InterPro" id="IPR001926">
    <property type="entry name" value="TrpB-like_PALP"/>
</dbReference>
<dbReference type="SUPFAM" id="SSF53686">
    <property type="entry name" value="Tryptophan synthase beta subunit-like PLP-dependent enzymes"/>
    <property type="match status" value="1"/>
</dbReference>
<gene>
    <name evidence="20" type="ORF">BGW38_003010</name>
</gene>
<dbReference type="FunFam" id="1.10.20.10:FF:000011">
    <property type="entry name" value="Transcription initiation factor TFIID subunit 12"/>
    <property type="match status" value="1"/>
</dbReference>
<evidence type="ECO:0000256" key="3">
    <source>
        <dbReference type="ARBA" id="ARBA00004496"/>
    </source>
</evidence>
<evidence type="ECO:0000313" key="20">
    <source>
        <dbReference type="EMBL" id="KAF9580379.1"/>
    </source>
</evidence>
<dbReference type="CDD" id="cd07981">
    <property type="entry name" value="HFD_TAF12"/>
    <property type="match status" value="1"/>
</dbReference>
<dbReference type="GO" id="GO:0009097">
    <property type="term" value="P:isoleucine biosynthetic process"/>
    <property type="evidence" value="ECO:0007669"/>
    <property type="project" value="TreeGrafter"/>
</dbReference>
<dbReference type="GO" id="GO:0006352">
    <property type="term" value="P:DNA-templated transcription initiation"/>
    <property type="evidence" value="ECO:0007669"/>
    <property type="project" value="InterPro"/>
</dbReference>
<dbReference type="CDD" id="cd06448">
    <property type="entry name" value="L-Ser-dehyd"/>
    <property type="match status" value="1"/>
</dbReference>
<evidence type="ECO:0000256" key="5">
    <source>
        <dbReference type="ARBA" id="ARBA00007530"/>
    </source>
</evidence>
<dbReference type="PANTHER" id="PTHR48078:SF2">
    <property type="entry name" value="CATABOLIC L-SERINE_THREONINE DEHYDRATASE"/>
    <property type="match status" value="1"/>
</dbReference>
<comment type="cofactor">
    <cofactor evidence="1">
        <name>pyridoxal 5'-phosphate</name>
        <dbReference type="ChEBI" id="CHEBI:597326"/>
    </cofactor>
</comment>
<comment type="catalytic activity">
    <reaction evidence="15">
        <text>L-serine = pyruvate + NH4(+)</text>
        <dbReference type="Rhea" id="RHEA:19169"/>
        <dbReference type="ChEBI" id="CHEBI:15361"/>
        <dbReference type="ChEBI" id="CHEBI:28938"/>
        <dbReference type="ChEBI" id="CHEBI:33384"/>
        <dbReference type="EC" id="4.3.1.17"/>
    </reaction>
</comment>
<dbReference type="InterPro" id="IPR036052">
    <property type="entry name" value="TrpB-like_PALP_sf"/>
</dbReference>
<comment type="pathway">
    <text evidence="4">Carbohydrate biosynthesis; gluconeogenesis.</text>
</comment>
<sequence>MTAPTALHNPTPLMHSTELSRRTQTNIWLKLEFLQPSGSFKIRGLGHLSQKTFQKYGPKTHLVCSSGGNAGLAAAYSARQLDIKATIVVPSNCSEFMKSKIQSEGAIVITEGEVWDDADKLARSIVAQDPHAVYIPPFDHPDVWEGNSTMIAELKEQMGGVTPDAIICSVGGGGLISGVILGCQAAGWDNVPILAVETHGANSFQQAVLAGKLVTLPKITSIATTLGAKTVSAKALELSLVHPVIPFAVSDAMAAGACCQFLDEHRILVEPACSCSLSVLYTPELLSNIFPNLGPESNVVVIVCGGSNTNLEQVNSFRELFLAEGQQSSIAVKSGDQILLKMTNGTLQKRMTSPSSGLDMVENPSALITKRKIQEMVAQIDPTERLEPEVEDILLELADEFIESVTQFACRLATHRKSSTLDVKDVQLHLERNWNIRIPGFASEEIRSVRKSVVPASHTQRITAVANAKTTTQK</sequence>
<name>A0A9P6FRZ8_9FUNG</name>
<evidence type="ECO:0000259" key="18">
    <source>
        <dbReference type="Pfam" id="PF00291"/>
    </source>
</evidence>
<keyword evidence="8" id="KW-0312">Gluconeogenesis</keyword>
<dbReference type="GO" id="GO:0004794">
    <property type="term" value="F:threonine deaminase activity"/>
    <property type="evidence" value="ECO:0007669"/>
    <property type="project" value="TreeGrafter"/>
</dbReference>
<dbReference type="EMBL" id="JAABOA010002100">
    <property type="protein sequence ID" value="KAF9580379.1"/>
    <property type="molecule type" value="Genomic_DNA"/>
</dbReference>
<protein>
    <recommendedName>
        <fullName evidence="7">L-serine ammonia-lyase</fullName>
        <ecNumber evidence="7">4.3.1.17</ecNumber>
    </recommendedName>
    <alternativeName>
        <fullName evidence="16">TBP-associated factor 12</fullName>
    </alternativeName>
    <alternativeName>
        <fullName evidence="17">Transcription initiation factor TFIID subunit 12</fullName>
    </alternativeName>
</protein>
<keyword evidence="21" id="KW-1185">Reference proteome</keyword>
<dbReference type="Pfam" id="PF03847">
    <property type="entry name" value="TFIID_20kDa"/>
    <property type="match status" value="1"/>
</dbReference>
<comment type="subcellular location">
    <subcellularLocation>
        <location evidence="3">Cytoplasm</location>
    </subcellularLocation>
    <subcellularLocation>
        <location evidence="2">Nucleus</location>
    </subcellularLocation>
</comment>
<evidence type="ECO:0000256" key="12">
    <source>
        <dbReference type="ARBA" id="ARBA00023163"/>
    </source>
</evidence>
<dbReference type="GO" id="GO:0006094">
    <property type="term" value="P:gluconeogenesis"/>
    <property type="evidence" value="ECO:0007669"/>
    <property type="project" value="UniProtKB-KW"/>
</dbReference>
<evidence type="ECO:0000256" key="14">
    <source>
        <dbReference type="ARBA" id="ARBA00023242"/>
    </source>
</evidence>
<keyword evidence="12" id="KW-0804">Transcription</keyword>
<dbReference type="GO" id="GO:0006565">
    <property type="term" value="P:L-serine catabolic process"/>
    <property type="evidence" value="ECO:0007669"/>
    <property type="project" value="TreeGrafter"/>
</dbReference>
<dbReference type="Gene3D" id="3.40.50.1100">
    <property type="match status" value="2"/>
</dbReference>
<dbReference type="InterPro" id="IPR009072">
    <property type="entry name" value="Histone-fold"/>
</dbReference>
<comment type="caution">
    <text evidence="20">The sequence shown here is derived from an EMBL/GenBank/DDBJ whole genome shotgun (WGS) entry which is preliminary data.</text>
</comment>
<dbReference type="Gene3D" id="1.10.20.10">
    <property type="entry name" value="Histone, subunit A"/>
    <property type="match status" value="1"/>
</dbReference>
<feature type="domain" description="Transcription initiation factor TFIID subunit 12" evidence="19">
    <location>
        <begin position="369"/>
        <end position="436"/>
    </location>
</feature>
<dbReference type="AlphaFoldDB" id="A0A9P6FRZ8"/>
<keyword evidence="11" id="KW-0805">Transcription regulation</keyword>
<organism evidence="20 21">
    <name type="scientific">Lunasporangiospora selenospora</name>
    <dbReference type="NCBI Taxonomy" id="979761"/>
    <lineage>
        <taxon>Eukaryota</taxon>
        <taxon>Fungi</taxon>
        <taxon>Fungi incertae sedis</taxon>
        <taxon>Mucoromycota</taxon>
        <taxon>Mortierellomycotina</taxon>
        <taxon>Mortierellomycetes</taxon>
        <taxon>Mortierellales</taxon>
        <taxon>Mortierellaceae</taxon>
        <taxon>Lunasporangiospora</taxon>
    </lineage>
</organism>
<dbReference type="GO" id="GO:0005737">
    <property type="term" value="C:cytoplasm"/>
    <property type="evidence" value="ECO:0007669"/>
    <property type="project" value="UniProtKB-SubCell"/>
</dbReference>
<dbReference type="GO" id="GO:0030170">
    <property type="term" value="F:pyridoxal phosphate binding"/>
    <property type="evidence" value="ECO:0007669"/>
    <property type="project" value="InterPro"/>
</dbReference>
<evidence type="ECO:0000256" key="6">
    <source>
        <dbReference type="ARBA" id="ARBA00010869"/>
    </source>
</evidence>
<dbReference type="SUPFAM" id="SSF47113">
    <property type="entry name" value="Histone-fold"/>
    <property type="match status" value="1"/>
</dbReference>
<keyword evidence="14" id="KW-0539">Nucleus</keyword>
<dbReference type="Pfam" id="PF00291">
    <property type="entry name" value="PALP"/>
    <property type="match status" value="1"/>
</dbReference>
<dbReference type="GO" id="GO:0005669">
    <property type="term" value="C:transcription factor TFIID complex"/>
    <property type="evidence" value="ECO:0007669"/>
    <property type="project" value="InterPro"/>
</dbReference>
<evidence type="ECO:0000256" key="8">
    <source>
        <dbReference type="ARBA" id="ARBA00022432"/>
    </source>
</evidence>
<keyword evidence="9" id="KW-0963">Cytoplasm</keyword>
<keyword evidence="13" id="KW-0456">Lyase</keyword>
<evidence type="ECO:0000256" key="16">
    <source>
        <dbReference type="ARBA" id="ARBA00075089"/>
    </source>
</evidence>
<accession>A0A9P6FRZ8</accession>
<evidence type="ECO:0000313" key="21">
    <source>
        <dbReference type="Proteomes" id="UP000780801"/>
    </source>
</evidence>
<evidence type="ECO:0000256" key="4">
    <source>
        <dbReference type="ARBA" id="ARBA00004742"/>
    </source>
</evidence>
<feature type="domain" description="Tryptophan synthase beta chain-like PALP" evidence="18">
    <location>
        <begin position="8"/>
        <end position="305"/>
    </location>
</feature>
<evidence type="ECO:0000256" key="7">
    <source>
        <dbReference type="ARBA" id="ARBA00012093"/>
    </source>
</evidence>
<reference evidence="20" key="1">
    <citation type="journal article" date="2020" name="Fungal Divers.">
        <title>Resolving the Mortierellaceae phylogeny through synthesis of multi-gene phylogenetics and phylogenomics.</title>
        <authorList>
            <person name="Vandepol N."/>
            <person name="Liber J."/>
            <person name="Desiro A."/>
            <person name="Na H."/>
            <person name="Kennedy M."/>
            <person name="Barry K."/>
            <person name="Grigoriev I.V."/>
            <person name="Miller A.N."/>
            <person name="O'Donnell K."/>
            <person name="Stajich J.E."/>
            <person name="Bonito G."/>
        </authorList>
    </citation>
    <scope>NUCLEOTIDE SEQUENCE</scope>
    <source>
        <strain evidence="20">KOD1015</strain>
    </source>
</reference>
<dbReference type="InterPro" id="IPR050147">
    <property type="entry name" value="Ser/Thr_Dehydratase"/>
</dbReference>
<evidence type="ECO:0000256" key="2">
    <source>
        <dbReference type="ARBA" id="ARBA00004123"/>
    </source>
</evidence>
<evidence type="ECO:0000259" key="19">
    <source>
        <dbReference type="Pfam" id="PF03847"/>
    </source>
</evidence>
<keyword evidence="10" id="KW-0663">Pyridoxal phosphate</keyword>
<dbReference type="EC" id="4.3.1.17" evidence="7"/>
<evidence type="ECO:0000256" key="11">
    <source>
        <dbReference type="ARBA" id="ARBA00023015"/>
    </source>
</evidence>
<evidence type="ECO:0000256" key="13">
    <source>
        <dbReference type="ARBA" id="ARBA00023239"/>
    </source>
</evidence>
<dbReference type="GO" id="GO:0046982">
    <property type="term" value="F:protein heterodimerization activity"/>
    <property type="evidence" value="ECO:0007669"/>
    <property type="project" value="InterPro"/>
</dbReference>
<dbReference type="PROSITE" id="PS00165">
    <property type="entry name" value="DEHYDRATASE_SER_THR"/>
    <property type="match status" value="1"/>
</dbReference>
<evidence type="ECO:0000256" key="10">
    <source>
        <dbReference type="ARBA" id="ARBA00022898"/>
    </source>
</evidence>
<dbReference type="GO" id="GO:0003941">
    <property type="term" value="F:L-serine ammonia-lyase activity"/>
    <property type="evidence" value="ECO:0007669"/>
    <property type="project" value="UniProtKB-EC"/>
</dbReference>
<dbReference type="PANTHER" id="PTHR48078">
    <property type="entry name" value="THREONINE DEHYDRATASE, MITOCHONDRIAL-RELATED"/>
    <property type="match status" value="1"/>
</dbReference>
<dbReference type="FunFam" id="3.40.50.1100:FF:000040">
    <property type="entry name" value="L-serine dehydratase, putative"/>
    <property type="match status" value="1"/>
</dbReference>
<dbReference type="OrthoDB" id="7773036at2759"/>
<dbReference type="GO" id="GO:0006567">
    <property type="term" value="P:L-threonine catabolic process"/>
    <property type="evidence" value="ECO:0007669"/>
    <property type="project" value="TreeGrafter"/>
</dbReference>
<dbReference type="Proteomes" id="UP000780801">
    <property type="component" value="Unassembled WGS sequence"/>
</dbReference>
<comment type="similarity">
    <text evidence="5">Belongs to the TAF12 family.</text>
</comment>
<dbReference type="InterPro" id="IPR003228">
    <property type="entry name" value="TFIID_TAF12_dom"/>
</dbReference>
<proteinExistence type="inferred from homology"/>
<evidence type="ECO:0000256" key="1">
    <source>
        <dbReference type="ARBA" id="ARBA00001933"/>
    </source>
</evidence>
<evidence type="ECO:0000256" key="17">
    <source>
        <dbReference type="ARBA" id="ARBA00093657"/>
    </source>
</evidence>
<dbReference type="InterPro" id="IPR000634">
    <property type="entry name" value="Ser/Thr_deHydtase_PyrdxlP-BS"/>
</dbReference>
<evidence type="ECO:0000256" key="15">
    <source>
        <dbReference type="ARBA" id="ARBA00049406"/>
    </source>
</evidence>